<dbReference type="Gene3D" id="1.10.3540.10">
    <property type="entry name" value="uncharacterized protein from magnetospirillum magneticum domain"/>
    <property type="match status" value="1"/>
</dbReference>
<name>A0ABS2FMC7_9CLOT</name>
<accession>A0ABS2FMC7</accession>
<dbReference type="Proteomes" id="UP000767334">
    <property type="component" value="Unassembled WGS sequence"/>
</dbReference>
<dbReference type="InterPro" id="IPR014948">
    <property type="entry name" value="BrxA"/>
</dbReference>
<gene>
    <name evidence="1" type="ORF">H6A19_17240</name>
</gene>
<comment type="caution">
    <text evidence="1">The sequence shown here is derived from an EMBL/GenBank/DDBJ whole genome shotgun (WGS) entry which is preliminary data.</text>
</comment>
<sequence length="105" mass="12358">MEYSAAMTSRPYLYKETKIVASLLDNRADITDIKNISVEENIFQLEKEYRRIEIAQAITSRLKNIDPLIINKIANGTTEISKLLVVYIIMKHNRLFFEFINEVYR</sequence>
<dbReference type="InterPro" id="IPR023137">
    <property type="entry name" value="BrxA_sf"/>
</dbReference>
<evidence type="ECO:0000313" key="1">
    <source>
        <dbReference type="EMBL" id="MBM6821043.1"/>
    </source>
</evidence>
<dbReference type="RefSeq" id="WP_204572843.1">
    <property type="nucleotide sequence ID" value="NZ_JACJLL010000311.1"/>
</dbReference>
<evidence type="ECO:0000313" key="2">
    <source>
        <dbReference type="Proteomes" id="UP000767334"/>
    </source>
</evidence>
<reference evidence="1 2" key="1">
    <citation type="journal article" date="2021" name="Sci. Rep.">
        <title>The distribution of antibiotic resistance genes in chicken gut microbiota commensals.</title>
        <authorList>
            <person name="Juricova H."/>
            <person name="Matiasovicova J."/>
            <person name="Kubasova T."/>
            <person name="Cejkova D."/>
            <person name="Rychlik I."/>
        </authorList>
    </citation>
    <scope>NUCLEOTIDE SEQUENCE [LARGE SCALE GENOMIC DNA]</scope>
    <source>
        <strain evidence="1 2">An435</strain>
    </source>
</reference>
<dbReference type="Pfam" id="PF08849">
    <property type="entry name" value="BrxA"/>
    <property type="match status" value="1"/>
</dbReference>
<feature type="non-terminal residue" evidence="1">
    <location>
        <position position="105"/>
    </location>
</feature>
<keyword evidence="2" id="KW-1185">Reference proteome</keyword>
<proteinExistence type="predicted"/>
<dbReference type="EMBL" id="JACJLL010000311">
    <property type="protein sequence ID" value="MBM6821043.1"/>
    <property type="molecule type" value="Genomic_DNA"/>
</dbReference>
<protein>
    <submittedName>
        <fullName evidence="1">DUF1819 family protein</fullName>
    </submittedName>
</protein>
<organism evidence="1 2">
    <name type="scientific">Clostridium saudiense</name>
    <dbReference type="NCBI Taxonomy" id="1414720"/>
    <lineage>
        <taxon>Bacteria</taxon>
        <taxon>Bacillati</taxon>
        <taxon>Bacillota</taxon>
        <taxon>Clostridia</taxon>
        <taxon>Eubacteriales</taxon>
        <taxon>Clostridiaceae</taxon>
        <taxon>Clostridium</taxon>
    </lineage>
</organism>